<dbReference type="Gramene" id="GBG82336">
    <property type="protein sequence ID" value="GBG82336"/>
    <property type="gene ID" value="CBR_g34620"/>
</dbReference>
<evidence type="ECO:0000259" key="7">
    <source>
        <dbReference type="PROSITE" id="PS50067"/>
    </source>
</evidence>
<evidence type="ECO:0000313" key="9">
    <source>
        <dbReference type="Proteomes" id="UP000265515"/>
    </source>
</evidence>
<gene>
    <name evidence="8" type="ORF">CBR_g34620</name>
</gene>
<dbReference type="InterPro" id="IPR027417">
    <property type="entry name" value="P-loop_NTPase"/>
</dbReference>
<dbReference type="InterPro" id="IPR036961">
    <property type="entry name" value="Kinesin_motor_dom_sf"/>
</dbReference>
<comment type="similarity">
    <text evidence="4">Belongs to the TRAFAC class myosin-kinesin ATPase superfamily. Kinesin family.</text>
</comment>
<protein>
    <recommendedName>
        <fullName evidence="7">Kinesin motor domain-containing protein</fullName>
    </recommendedName>
</protein>
<dbReference type="Gene3D" id="3.40.850.10">
    <property type="entry name" value="Kinesin motor domain"/>
    <property type="match status" value="1"/>
</dbReference>
<evidence type="ECO:0000256" key="2">
    <source>
        <dbReference type="ARBA" id="ARBA00022840"/>
    </source>
</evidence>
<feature type="region of interest" description="Disordered" evidence="6">
    <location>
        <begin position="806"/>
        <end position="827"/>
    </location>
</feature>
<dbReference type="FunFam" id="3.40.850.10:FF:000113">
    <property type="entry name" value="Kinesin-like protein"/>
    <property type="match status" value="1"/>
</dbReference>
<dbReference type="InterPro" id="IPR027640">
    <property type="entry name" value="Kinesin-like_fam"/>
</dbReference>
<dbReference type="GO" id="GO:0003777">
    <property type="term" value="F:microtubule motor activity"/>
    <property type="evidence" value="ECO:0007669"/>
    <property type="project" value="InterPro"/>
</dbReference>
<dbReference type="PANTHER" id="PTHR47972:SF35">
    <property type="entry name" value="KINESIN-LIKE PROTEIN KIN-14Q"/>
    <property type="match status" value="1"/>
</dbReference>
<evidence type="ECO:0000256" key="1">
    <source>
        <dbReference type="ARBA" id="ARBA00022741"/>
    </source>
</evidence>
<feature type="region of interest" description="Disordered" evidence="6">
    <location>
        <begin position="1066"/>
        <end position="1107"/>
    </location>
</feature>
<feature type="compositionally biased region" description="Low complexity" evidence="6">
    <location>
        <begin position="998"/>
        <end position="1009"/>
    </location>
</feature>
<evidence type="ECO:0000313" key="8">
    <source>
        <dbReference type="EMBL" id="GBG82336.1"/>
    </source>
</evidence>
<evidence type="ECO:0000256" key="3">
    <source>
        <dbReference type="ARBA" id="ARBA00023175"/>
    </source>
</evidence>
<dbReference type="Proteomes" id="UP000265515">
    <property type="component" value="Unassembled WGS sequence"/>
</dbReference>
<dbReference type="AlphaFoldDB" id="A0A388LJ38"/>
<keyword evidence="1 4" id="KW-0547">Nucleotide-binding</keyword>
<dbReference type="CDD" id="cd01366">
    <property type="entry name" value="KISc_C_terminal"/>
    <property type="match status" value="1"/>
</dbReference>
<feature type="compositionally biased region" description="Polar residues" evidence="6">
    <location>
        <begin position="1"/>
        <end position="13"/>
    </location>
</feature>
<dbReference type="PROSITE" id="PS50067">
    <property type="entry name" value="KINESIN_MOTOR_2"/>
    <property type="match status" value="1"/>
</dbReference>
<dbReference type="OrthoDB" id="3176171at2759"/>
<dbReference type="InterPro" id="IPR019821">
    <property type="entry name" value="Kinesin_motor_CS"/>
</dbReference>
<dbReference type="GO" id="GO:0005524">
    <property type="term" value="F:ATP binding"/>
    <property type="evidence" value="ECO:0007669"/>
    <property type="project" value="UniProtKB-UniRule"/>
</dbReference>
<keyword evidence="3 4" id="KW-0505">Motor protein</keyword>
<dbReference type="GO" id="GO:0008017">
    <property type="term" value="F:microtubule binding"/>
    <property type="evidence" value="ECO:0007669"/>
    <property type="project" value="InterPro"/>
</dbReference>
<reference evidence="8 9" key="1">
    <citation type="journal article" date="2018" name="Cell">
        <title>The Chara Genome: Secondary Complexity and Implications for Plant Terrestrialization.</title>
        <authorList>
            <person name="Nishiyama T."/>
            <person name="Sakayama H."/>
            <person name="Vries J.D."/>
            <person name="Buschmann H."/>
            <person name="Saint-Marcoux D."/>
            <person name="Ullrich K.K."/>
            <person name="Haas F.B."/>
            <person name="Vanderstraeten L."/>
            <person name="Becker D."/>
            <person name="Lang D."/>
            <person name="Vosolsobe S."/>
            <person name="Rombauts S."/>
            <person name="Wilhelmsson P.K.I."/>
            <person name="Janitza P."/>
            <person name="Kern R."/>
            <person name="Heyl A."/>
            <person name="Rumpler F."/>
            <person name="Villalobos L.I.A.C."/>
            <person name="Clay J.M."/>
            <person name="Skokan R."/>
            <person name="Toyoda A."/>
            <person name="Suzuki Y."/>
            <person name="Kagoshima H."/>
            <person name="Schijlen E."/>
            <person name="Tajeshwar N."/>
            <person name="Catarino B."/>
            <person name="Hetherington A.J."/>
            <person name="Saltykova A."/>
            <person name="Bonnot C."/>
            <person name="Breuninger H."/>
            <person name="Symeonidi A."/>
            <person name="Radhakrishnan G.V."/>
            <person name="Van Nieuwerburgh F."/>
            <person name="Deforce D."/>
            <person name="Chang C."/>
            <person name="Karol K.G."/>
            <person name="Hedrich R."/>
            <person name="Ulvskov P."/>
            <person name="Glockner G."/>
            <person name="Delwiche C.F."/>
            <person name="Petrasek J."/>
            <person name="Van de Peer Y."/>
            <person name="Friml J."/>
            <person name="Beilby M."/>
            <person name="Dolan L."/>
            <person name="Kohara Y."/>
            <person name="Sugano S."/>
            <person name="Fujiyama A."/>
            <person name="Delaux P.-M."/>
            <person name="Quint M."/>
            <person name="TheiBen G."/>
            <person name="Hagemann M."/>
            <person name="Harholt J."/>
            <person name="Dunand C."/>
            <person name="Zachgo S."/>
            <person name="Langdale J."/>
            <person name="Maumus F."/>
            <person name="Straeten D.V.D."/>
            <person name="Gould S.B."/>
            <person name="Rensing S.A."/>
        </authorList>
    </citation>
    <scope>NUCLEOTIDE SEQUENCE [LARGE SCALE GENOMIC DNA]</scope>
    <source>
        <strain evidence="8 9">S276</strain>
    </source>
</reference>
<keyword evidence="5" id="KW-0175">Coiled coil</keyword>
<feature type="domain" description="Kinesin motor" evidence="7">
    <location>
        <begin position="379"/>
        <end position="707"/>
    </location>
</feature>
<dbReference type="STRING" id="69332.A0A388LJ38"/>
<dbReference type="GO" id="GO:0015630">
    <property type="term" value="C:microtubule cytoskeleton"/>
    <property type="evidence" value="ECO:0007669"/>
    <property type="project" value="TreeGrafter"/>
</dbReference>
<dbReference type="PANTHER" id="PTHR47972">
    <property type="entry name" value="KINESIN-LIKE PROTEIN KLP-3"/>
    <property type="match status" value="1"/>
</dbReference>
<evidence type="ECO:0000256" key="5">
    <source>
        <dbReference type="SAM" id="Coils"/>
    </source>
</evidence>
<feature type="region of interest" description="Disordered" evidence="6">
    <location>
        <begin position="998"/>
        <end position="1038"/>
    </location>
</feature>
<dbReference type="EMBL" id="BFEA01000403">
    <property type="protein sequence ID" value="GBG82336.1"/>
    <property type="molecule type" value="Genomic_DNA"/>
</dbReference>
<keyword evidence="9" id="KW-1185">Reference proteome</keyword>
<name>A0A388LJ38_CHABU</name>
<evidence type="ECO:0000256" key="6">
    <source>
        <dbReference type="SAM" id="MobiDB-lite"/>
    </source>
</evidence>
<dbReference type="GO" id="GO:0007018">
    <property type="term" value="P:microtubule-based movement"/>
    <property type="evidence" value="ECO:0007669"/>
    <property type="project" value="InterPro"/>
</dbReference>
<dbReference type="OMA" id="HANEPGH"/>
<feature type="coiled-coil region" evidence="5">
    <location>
        <begin position="221"/>
        <end position="290"/>
    </location>
</feature>
<evidence type="ECO:0000256" key="4">
    <source>
        <dbReference type="PROSITE-ProRule" id="PRU00283"/>
    </source>
</evidence>
<sequence length="1165" mass="124344">MTMTTTATLSPQTPILPPGRKWDSARQSFEKSMEPKTCVIVDALVAKVKALTLLEGQQQSDGLGGVYRSSTGNVYGTTNGHVYGGTPTGHWMGTCASGTPTYRGSGGMAGGGGGGGGGTTAAFTCITPMRKKDDGCGGGGGGGGLAEACHMDLRSGIRAPLVGNFMQMHVPPVKVVEISQDSSNSGVTGGETSRTASPSSFPLMTGELVIASGDLVFDSVKQNAKKKLEALEQHLKDLKNECNSKAGRLQSRQDEMENLKAELASKAQEAESLAKLLEEKEGQLQCLRKEVDGSRIGLQQQVYAAQKALLGLQRSYQAFAEDIRRTMQGYSVLDDPVAVKLMEVVQKLGIEHEDLKKKFAAECVERKQLYNKVLELKGNIRVFCRCRPLSEAEVNAGVACITEFDTNRDELFVRTNVNGAPAKRYFKFDRVFGPAATQDEVFADTAPVVTSVLDGYNVCIFAYGQTGTGKTFTMEGTEDNRGVNYRTLEELFRIAGEREGKATYEIKVSVLEIYNEHIRDLLAPPPQFPAPPKKLEVKQGPDGGHWVPGLVETEVTKLDEVWGVLQSGSKNRAVGATNSNEHSSRSHCMLCVLVRGENHITGETTKSKLWLVDLAGSERVGKSEAQGDRLKEAQAINKSLSALGDVISALTTKTPHVPYRNSKLTHLLQDSLGGDSKTMMFVQISPNDYDVGESICSLNFASRVRGIELGPAKRQIDGGELVKYKQMVTTSRQEMRSKDEALKKLEDKMAKAMEAMEAKLKGKDSALAALGEKVRTKDLALADLEAQLSAERKALKEAKSCQAEAEEREARAQQQAVEAREAEKQAQTTLEAMRAQLKEAQEALAAAQAEAQATITAGTVSAAERRVLRESQIGALSSAAEMGEDAGVSVSMSGLDKKKIASSVVFQSMGQSGWNENVDPLRADVSESMSVTQSTSVSNLVAPKMRLIQARGNSAIPSPLMTPSRVRKMSGTTTAYSLQLQASASGLKIAVPAFQRPGTASAGSSACSTPNGSNLGDDHRLSAPYGNDATQAVDVSGGEDVGASGAGTCKGIPGSMLKAAMPVERVSCTGGKPGKNDGAERNDDPAKRRRASEHANEPGHRANLTATSVPELKPKSIGMGLARLASGRVPVAPVGPPQRVKAPRAGGGAVKQIRALEIREKRWNK</sequence>
<dbReference type="PROSITE" id="PS00411">
    <property type="entry name" value="KINESIN_MOTOR_1"/>
    <property type="match status" value="1"/>
</dbReference>
<comment type="caution">
    <text evidence="8">The sequence shown here is derived from an EMBL/GenBank/DDBJ whole genome shotgun (WGS) entry which is preliminary data.</text>
</comment>
<dbReference type="SMART" id="SM00129">
    <property type="entry name" value="KISc"/>
    <property type="match status" value="1"/>
</dbReference>
<dbReference type="InterPro" id="IPR001752">
    <property type="entry name" value="Kinesin_motor_dom"/>
</dbReference>
<dbReference type="Pfam" id="PF00225">
    <property type="entry name" value="Kinesin"/>
    <property type="match status" value="1"/>
</dbReference>
<dbReference type="PRINTS" id="PR00380">
    <property type="entry name" value="KINESINHEAVY"/>
</dbReference>
<feature type="binding site" evidence="4">
    <location>
        <begin position="464"/>
        <end position="471"/>
    </location>
    <ligand>
        <name>ATP</name>
        <dbReference type="ChEBI" id="CHEBI:30616"/>
    </ligand>
</feature>
<proteinExistence type="inferred from homology"/>
<feature type="compositionally biased region" description="Basic and acidic residues" evidence="6">
    <location>
        <begin position="1074"/>
        <end position="1100"/>
    </location>
</feature>
<dbReference type="SUPFAM" id="SSF52540">
    <property type="entry name" value="P-loop containing nucleoside triphosphate hydrolases"/>
    <property type="match status" value="1"/>
</dbReference>
<accession>A0A388LJ38</accession>
<feature type="region of interest" description="Disordered" evidence="6">
    <location>
        <begin position="180"/>
        <end position="200"/>
    </location>
</feature>
<keyword evidence="2 4" id="KW-0067">ATP-binding</keyword>
<feature type="region of interest" description="Disordered" evidence="6">
    <location>
        <begin position="1"/>
        <end position="28"/>
    </location>
</feature>
<organism evidence="8 9">
    <name type="scientific">Chara braunii</name>
    <name type="common">Braun's stonewort</name>
    <dbReference type="NCBI Taxonomy" id="69332"/>
    <lineage>
        <taxon>Eukaryota</taxon>
        <taxon>Viridiplantae</taxon>
        <taxon>Streptophyta</taxon>
        <taxon>Charophyceae</taxon>
        <taxon>Charales</taxon>
        <taxon>Characeae</taxon>
        <taxon>Chara</taxon>
    </lineage>
</organism>